<name>A0AAV7Q5A5_PLEWA</name>
<evidence type="ECO:0000313" key="3">
    <source>
        <dbReference type="Proteomes" id="UP001066276"/>
    </source>
</evidence>
<accession>A0AAV7Q5A5</accession>
<evidence type="ECO:0000256" key="1">
    <source>
        <dbReference type="SAM" id="MobiDB-lite"/>
    </source>
</evidence>
<gene>
    <name evidence="2" type="ORF">NDU88_001942</name>
</gene>
<reference evidence="2" key="1">
    <citation type="journal article" date="2022" name="bioRxiv">
        <title>Sequencing and chromosome-scale assembly of the giantPleurodeles waltlgenome.</title>
        <authorList>
            <person name="Brown T."/>
            <person name="Elewa A."/>
            <person name="Iarovenko S."/>
            <person name="Subramanian E."/>
            <person name="Araus A.J."/>
            <person name="Petzold A."/>
            <person name="Susuki M."/>
            <person name="Suzuki K.-i.T."/>
            <person name="Hayashi T."/>
            <person name="Toyoda A."/>
            <person name="Oliveira C."/>
            <person name="Osipova E."/>
            <person name="Leigh N.D."/>
            <person name="Simon A."/>
            <person name="Yun M.H."/>
        </authorList>
    </citation>
    <scope>NUCLEOTIDE SEQUENCE</scope>
    <source>
        <strain evidence="2">20211129_DDA</strain>
        <tissue evidence="2">Liver</tissue>
    </source>
</reference>
<evidence type="ECO:0000313" key="2">
    <source>
        <dbReference type="EMBL" id="KAJ1135503.1"/>
    </source>
</evidence>
<comment type="caution">
    <text evidence="2">The sequence shown here is derived from an EMBL/GenBank/DDBJ whole genome shotgun (WGS) entry which is preliminary data.</text>
</comment>
<organism evidence="2 3">
    <name type="scientific">Pleurodeles waltl</name>
    <name type="common">Iberian ribbed newt</name>
    <dbReference type="NCBI Taxonomy" id="8319"/>
    <lineage>
        <taxon>Eukaryota</taxon>
        <taxon>Metazoa</taxon>
        <taxon>Chordata</taxon>
        <taxon>Craniata</taxon>
        <taxon>Vertebrata</taxon>
        <taxon>Euteleostomi</taxon>
        <taxon>Amphibia</taxon>
        <taxon>Batrachia</taxon>
        <taxon>Caudata</taxon>
        <taxon>Salamandroidea</taxon>
        <taxon>Salamandridae</taxon>
        <taxon>Pleurodelinae</taxon>
        <taxon>Pleurodeles</taxon>
    </lineage>
</organism>
<proteinExistence type="predicted"/>
<dbReference type="EMBL" id="JANPWB010000010">
    <property type="protein sequence ID" value="KAJ1135503.1"/>
    <property type="molecule type" value="Genomic_DNA"/>
</dbReference>
<dbReference type="AlphaFoldDB" id="A0AAV7Q5A5"/>
<protein>
    <submittedName>
        <fullName evidence="2">Uncharacterized protein</fullName>
    </submittedName>
</protein>
<sequence length="111" mass="11908">MRGEAAGAVRGTGDIRSALRDPLKIKGERFIRSFPRTKWRALQLKKAVDGSCLGCETPGVSLPPLPPSLPLTGGERKECRTGDECERHRCRGGAGGLKYSEDCPAGGNKSR</sequence>
<feature type="region of interest" description="Disordered" evidence="1">
    <location>
        <begin position="91"/>
        <end position="111"/>
    </location>
</feature>
<keyword evidence="3" id="KW-1185">Reference proteome</keyword>
<dbReference type="Proteomes" id="UP001066276">
    <property type="component" value="Chromosome 6"/>
</dbReference>